<dbReference type="InterPro" id="IPR002557">
    <property type="entry name" value="Chitin-bd_dom"/>
</dbReference>
<dbReference type="PROSITE" id="PS50940">
    <property type="entry name" value="CHIT_BIND_II"/>
    <property type="match status" value="1"/>
</dbReference>
<dbReference type="CDD" id="cd02872">
    <property type="entry name" value="GH18_chitolectin_chitotriosidase"/>
    <property type="match status" value="1"/>
</dbReference>
<evidence type="ECO:0000256" key="5">
    <source>
        <dbReference type="ARBA" id="ARBA00022729"/>
    </source>
</evidence>
<keyword evidence="4" id="KW-0147">Chitin-binding</keyword>
<dbReference type="InterPro" id="IPR029070">
    <property type="entry name" value="Chitinase_insertion_sf"/>
</dbReference>
<evidence type="ECO:0000256" key="4">
    <source>
        <dbReference type="ARBA" id="ARBA00022669"/>
    </source>
</evidence>
<sequence length="595" mass="67287">MAFPYTIGTQRCTSPWSRETEEEEKKFRRRDTVKGSKDKESSLCVIDSYRRVSSIISIEFQNWCLFTRFLSSELGKMTFTAGKLLFSLPLLLACLAYASADANARVVCYFSNWAIYRPGVGSYGIDDIPAELCTHVIYSFIGVSNVTWEVLVLDEELDVQKGGFKNFTELRQKYPHLKTEVAVGGWGEGGKKYSNLVTVKQRRDTFIKSVVEFMYKYNFDGFDLDWEYPGATDRSGKFSDKNNFFYFVEELRRAFDKEGKGWEITMAVPMAKFRLDEGYHVPELCQNVDAIHVMSYDLRGNWAGFADVHSPLYKRPHDSYAYEKLNVHDGLLLWEDKGCPANKLVVGVPFYGRTFTLARGNNNYEPGTYINKEAGGGDAGPYTQAKGFLAYYEICTEVNNPESGWTKKYDSVGKVPYAYKETQWVGYEDADSVKIKMDFIKEKGYAGAMIWAVDMDDFTGLCGEKNPLLKVVHEGMKGYKVPKKDHPTTPTPEWARPPSTTPSAGGDDSGTRDTEETTRPTVPANPGSPKPPVDDNENVVCGDDEYIASKNCAVYYRCVFGIPQRFQCQAGLVYNTAMHLCVWPDTADREECRPQ</sequence>
<dbReference type="InterPro" id="IPR001579">
    <property type="entry name" value="Glyco_hydro_18_chit_AS"/>
</dbReference>
<gene>
    <name evidence="16" type="ORF">KPH14_007926</name>
</gene>
<evidence type="ECO:0000259" key="14">
    <source>
        <dbReference type="PROSITE" id="PS50940"/>
    </source>
</evidence>
<accession>A0AAD9RL07</accession>
<keyword evidence="5" id="KW-0732">Signal</keyword>
<evidence type="ECO:0000256" key="8">
    <source>
        <dbReference type="ARBA" id="ARBA00023157"/>
    </source>
</evidence>
<dbReference type="Pfam" id="PF00704">
    <property type="entry name" value="Glyco_hydro_18"/>
    <property type="match status" value="1"/>
</dbReference>
<comment type="similarity">
    <text evidence="2">Belongs to the glycosyl hydrolase 18 family. Chitinase class II subfamily.</text>
</comment>
<dbReference type="GO" id="GO:0008061">
    <property type="term" value="F:chitin binding"/>
    <property type="evidence" value="ECO:0007669"/>
    <property type="project" value="UniProtKB-KW"/>
</dbReference>
<evidence type="ECO:0000256" key="10">
    <source>
        <dbReference type="ARBA" id="ARBA00023295"/>
    </source>
</evidence>
<evidence type="ECO:0000256" key="9">
    <source>
        <dbReference type="ARBA" id="ARBA00023277"/>
    </source>
</evidence>
<dbReference type="Gene3D" id="2.170.140.10">
    <property type="entry name" value="Chitin binding domain"/>
    <property type="match status" value="1"/>
</dbReference>
<evidence type="ECO:0000256" key="13">
    <source>
        <dbReference type="SAM" id="MobiDB-lite"/>
    </source>
</evidence>
<feature type="domain" description="GH18" evidence="15">
    <location>
        <begin position="104"/>
        <end position="479"/>
    </location>
</feature>
<dbReference type="InterPro" id="IPR050314">
    <property type="entry name" value="Glycosyl_Hydrlase_18"/>
</dbReference>
<dbReference type="SUPFAM" id="SSF51445">
    <property type="entry name" value="(Trans)glycosidases"/>
    <property type="match status" value="1"/>
</dbReference>
<dbReference type="SUPFAM" id="SSF54556">
    <property type="entry name" value="Chitinase insertion domain"/>
    <property type="match status" value="1"/>
</dbReference>
<keyword evidence="9" id="KW-0119">Carbohydrate metabolism</keyword>
<dbReference type="EC" id="3.2.1.14" evidence="3"/>
<name>A0AAD9RL07_9HYME</name>
<dbReference type="EMBL" id="JAIFRP010000042">
    <property type="protein sequence ID" value="KAK2581106.1"/>
    <property type="molecule type" value="Genomic_DNA"/>
</dbReference>
<evidence type="ECO:0000256" key="11">
    <source>
        <dbReference type="ARBA" id="ARBA00023326"/>
    </source>
</evidence>
<dbReference type="SUPFAM" id="SSF57625">
    <property type="entry name" value="Invertebrate chitin-binding proteins"/>
    <property type="match status" value="1"/>
</dbReference>
<dbReference type="PROSITE" id="PS01095">
    <property type="entry name" value="GH18_1"/>
    <property type="match status" value="1"/>
</dbReference>
<keyword evidence="17" id="KW-1185">Reference proteome</keyword>
<evidence type="ECO:0000256" key="7">
    <source>
        <dbReference type="ARBA" id="ARBA00023024"/>
    </source>
</evidence>
<keyword evidence="7" id="KW-0146">Chitin degradation</keyword>
<dbReference type="FunFam" id="3.20.20.80:FF:000144">
    <property type="entry name" value="Chitinase"/>
    <property type="match status" value="1"/>
</dbReference>
<keyword evidence="10 12" id="KW-0326">Glycosidase</keyword>
<dbReference type="Pfam" id="PF01607">
    <property type="entry name" value="CBM_14"/>
    <property type="match status" value="1"/>
</dbReference>
<evidence type="ECO:0000256" key="3">
    <source>
        <dbReference type="ARBA" id="ARBA00012729"/>
    </source>
</evidence>
<dbReference type="SMART" id="SM00636">
    <property type="entry name" value="Glyco_18"/>
    <property type="match status" value="1"/>
</dbReference>
<feature type="region of interest" description="Disordered" evidence="13">
    <location>
        <begin position="1"/>
        <end position="33"/>
    </location>
</feature>
<feature type="domain" description="Chitin-binding type-2" evidence="14">
    <location>
        <begin position="538"/>
        <end position="594"/>
    </location>
</feature>
<dbReference type="InterPro" id="IPR036508">
    <property type="entry name" value="Chitin-bd_dom_sf"/>
</dbReference>
<evidence type="ECO:0000256" key="12">
    <source>
        <dbReference type="RuleBase" id="RU000489"/>
    </source>
</evidence>
<dbReference type="PANTHER" id="PTHR11177">
    <property type="entry name" value="CHITINASE"/>
    <property type="match status" value="1"/>
</dbReference>
<dbReference type="SMART" id="SM00494">
    <property type="entry name" value="ChtBD2"/>
    <property type="match status" value="1"/>
</dbReference>
<reference evidence="16" key="2">
    <citation type="journal article" date="2023" name="Commun. Biol.">
        <title>Intrasexual cuticular hydrocarbon dimorphism in a wasp sheds light on hydrocarbon biosynthesis genes in Hymenoptera.</title>
        <authorList>
            <person name="Moris V.C."/>
            <person name="Podsiadlowski L."/>
            <person name="Martin S."/>
            <person name="Oeyen J.P."/>
            <person name="Donath A."/>
            <person name="Petersen M."/>
            <person name="Wilbrandt J."/>
            <person name="Misof B."/>
            <person name="Liedtke D."/>
            <person name="Thamm M."/>
            <person name="Scheiner R."/>
            <person name="Schmitt T."/>
            <person name="Niehuis O."/>
        </authorList>
    </citation>
    <scope>NUCLEOTIDE SEQUENCE</scope>
    <source>
        <strain evidence="16">GBR_01_08_01A</strain>
    </source>
</reference>
<proteinExistence type="inferred from homology"/>
<evidence type="ECO:0000313" key="17">
    <source>
        <dbReference type="Proteomes" id="UP001258017"/>
    </source>
</evidence>
<dbReference type="GO" id="GO:0006032">
    <property type="term" value="P:chitin catabolic process"/>
    <property type="evidence" value="ECO:0007669"/>
    <property type="project" value="UniProtKB-KW"/>
</dbReference>
<keyword evidence="11" id="KW-0624">Polysaccharide degradation</keyword>
<dbReference type="PROSITE" id="PS51910">
    <property type="entry name" value="GH18_2"/>
    <property type="match status" value="1"/>
</dbReference>
<feature type="compositionally biased region" description="Polar residues" evidence="13">
    <location>
        <begin position="7"/>
        <end position="17"/>
    </location>
</feature>
<dbReference type="InterPro" id="IPR001223">
    <property type="entry name" value="Glyco_hydro18_cat"/>
</dbReference>
<dbReference type="PANTHER" id="PTHR11177:SF144">
    <property type="entry name" value="CHITINASE 5"/>
    <property type="match status" value="1"/>
</dbReference>
<dbReference type="Proteomes" id="UP001258017">
    <property type="component" value="Unassembled WGS sequence"/>
</dbReference>
<dbReference type="InterPro" id="IPR011583">
    <property type="entry name" value="Chitinase_II/V-like_cat"/>
</dbReference>
<feature type="compositionally biased region" description="Basic and acidic residues" evidence="13">
    <location>
        <begin position="509"/>
        <end position="518"/>
    </location>
</feature>
<evidence type="ECO:0000256" key="1">
    <source>
        <dbReference type="ARBA" id="ARBA00000822"/>
    </source>
</evidence>
<dbReference type="GO" id="GO:0005576">
    <property type="term" value="C:extracellular region"/>
    <property type="evidence" value="ECO:0007669"/>
    <property type="project" value="InterPro"/>
</dbReference>
<dbReference type="AlphaFoldDB" id="A0AAD9RL07"/>
<dbReference type="GO" id="GO:0008843">
    <property type="term" value="F:endochitinase activity"/>
    <property type="evidence" value="ECO:0007669"/>
    <property type="project" value="UniProtKB-EC"/>
</dbReference>
<dbReference type="GO" id="GO:0000272">
    <property type="term" value="P:polysaccharide catabolic process"/>
    <property type="evidence" value="ECO:0007669"/>
    <property type="project" value="UniProtKB-KW"/>
</dbReference>
<organism evidence="16 17">
    <name type="scientific">Odynerus spinipes</name>
    <dbReference type="NCBI Taxonomy" id="1348599"/>
    <lineage>
        <taxon>Eukaryota</taxon>
        <taxon>Metazoa</taxon>
        <taxon>Ecdysozoa</taxon>
        <taxon>Arthropoda</taxon>
        <taxon>Hexapoda</taxon>
        <taxon>Insecta</taxon>
        <taxon>Pterygota</taxon>
        <taxon>Neoptera</taxon>
        <taxon>Endopterygota</taxon>
        <taxon>Hymenoptera</taxon>
        <taxon>Apocrita</taxon>
        <taxon>Aculeata</taxon>
        <taxon>Vespoidea</taxon>
        <taxon>Vespidae</taxon>
        <taxon>Eumeninae</taxon>
        <taxon>Odynerus</taxon>
    </lineage>
</organism>
<comment type="caution">
    <text evidence="16">The sequence shown here is derived from an EMBL/GenBank/DDBJ whole genome shotgun (WGS) entry which is preliminary data.</text>
</comment>
<protein>
    <recommendedName>
        <fullName evidence="3">chitinase</fullName>
        <ecNumber evidence="3">3.2.1.14</ecNumber>
    </recommendedName>
</protein>
<evidence type="ECO:0000256" key="2">
    <source>
        <dbReference type="ARBA" id="ARBA00009121"/>
    </source>
</evidence>
<evidence type="ECO:0000313" key="16">
    <source>
        <dbReference type="EMBL" id="KAK2581106.1"/>
    </source>
</evidence>
<feature type="region of interest" description="Disordered" evidence="13">
    <location>
        <begin position="479"/>
        <end position="537"/>
    </location>
</feature>
<dbReference type="Gene3D" id="3.20.20.80">
    <property type="entry name" value="Glycosidases"/>
    <property type="match status" value="1"/>
</dbReference>
<evidence type="ECO:0000259" key="15">
    <source>
        <dbReference type="PROSITE" id="PS51910"/>
    </source>
</evidence>
<dbReference type="InterPro" id="IPR017853">
    <property type="entry name" value="GH"/>
</dbReference>
<dbReference type="Gene3D" id="3.10.50.10">
    <property type="match status" value="1"/>
</dbReference>
<keyword evidence="6 12" id="KW-0378">Hydrolase</keyword>
<reference evidence="16" key="1">
    <citation type="submission" date="2021-08" db="EMBL/GenBank/DDBJ databases">
        <authorList>
            <person name="Misof B."/>
            <person name="Oliver O."/>
            <person name="Podsiadlowski L."/>
            <person name="Donath A."/>
            <person name="Peters R."/>
            <person name="Mayer C."/>
            <person name="Rust J."/>
            <person name="Gunkel S."/>
            <person name="Lesny P."/>
            <person name="Martin S."/>
            <person name="Oeyen J.P."/>
            <person name="Petersen M."/>
            <person name="Panagiotis P."/>
            <person name="Wilbrandt J."/>
            <person name="Tanja T."/>
        </authorList>
    </citation>
    <scope>NUCLEOTIDE SEQUENCE</scope>
    <source>
        <strain evidence="16">GBR_01_08_01A</strain>
        <tissue evidence="16">Thorax + abdomen</tissue>
    </source>
</reference>
<evidence type="ECO:0000256" key="6">
    <source>
        <dbReference type="ARBA" id="ARBA00022801"/>
    </source>
</evidence>
<dbReference type="FunFam" id="3.10.50.10:FF:000004">
    <property type="entry name" value="Chitinase 5"/>
    <property type="match status" value="1"/>
</dbReference>
<comment type="catalytic activity">
    <reaction evidence="1">
        <text>Random endo-hydrolysis of N-acetyl-beta-D-glucosaminide (1-&gt;4)-beta-linkages in chitin and chitodextrins.</text>
        <dbReference type="EC" id="3.2.1.14"/>
    </reaction>
</comment>
<keyword evidence="8" id="KW-1015">Disulfide bond</keyword>
<feature type="compositionally biased region" description="Basic and acidic residues" evidence="13">
    <location>
        <begin position="23"/>
        <end position="33"/>
    </location>
</feature>